<dbReference type="EMBL" id="BK014792">
    <property type="protein sequence ID" value="DAD75922.1"/>
    <property type="molecule type" value="Genomic_DNA"/>
</dbReference>
<proteinExistence type="predicted"/>
<protein>
    <submittedName>
        <fullName evidence="2">SlyX</fullName>
    </submittedName>
</protein>
<sequence length="51" mass="6209">MIEKKMELLEEENDRLKKEIEDLREACKVQEQTISKLWNAYVQLEEKVNDK</sequence>
<feature type="coiled-coil region" evidence="1">
    <location>
        <begin position="2"/>
        <end position="33"/>
    </location>
</feature>
<keyword evidence="1" id="KW-0175">Coiled coil</keyword>
<accession>A0A8S5M117</accession>
<evidence type="ECO:0000256" key="1">
    <source>
        <dbReference type="SAM" id="Coils"/>
    </source>
</evidence>
<name>A0A8S5M117_9CAUD</name>
<reference evidence="2" key="1">
    <citation type="journal article" date="2021" name="Proc. Natl. Acad. Sci. U.S.A.">
        <title>A Catalog of Tens of Thousands of Viruses from Human Metagenomes Reveals Hidden Associations with Chronic Diseases.</title>
        <authorList>
            <person name="Tisza M.J."/>
            <person name="Buck C.B."/>
        </authorList>
    </citation>
    <scope>NUCLEOTIDE SEQUENCE</scope>
    <source>
        <strain evidence="2">CtLAw30</strain>
    </source>
</reference>
<evidence type="ECO:0000313" key="2">
    <source>
        <dbReference type="EMBL" id="DAD75922.1"/>
    </source>
</evidence>
<organism evidence="2">
    <name type="scientific">Siphoviridae sp. ctLAw30</name>
    <dbReference type="NCBI Taxonomy" id="2826249"/>
    <lineage>
        <taxon>Viruses</taxon>
        <taxon>Duplodnaviria</taxon>
        <taxon>Heunggongvirae</taxon>
        <taxon>Uroviricota</taxon>
        <taxon>Caudoviricetes</taxon>
    </lineage>
</organism>